<keyword evidence="2" id="KW-1185">Reference proteome</keyword>
<gene>
    <name evidence="1" type="ORF">BBK82_18680</name>
</gene>
<name>A0A1B2HJ84_9PSEU</name>
<dbReference type="EMBL" id="CP016793">
    <property type="protein sequence ID" value="ANZ37786.1"/>
    <property type="molecule type" value="Genomic_DNA"/>
</dbReference>
<organism evidence="1 2">
    <name type="scientific">Lentzea guizhouensis</name>
    <dbReference type="NCBI Taxonomy" id="1586287"/>
    <lineage>
        <taxon>Bacteria</taxon>
        <taxon>Bacillati</taxon>
        <taxon>Actinomycetota</taxon>
        <taxon>Actinomycetes</taxon>
        <taxon>Pseudonocardiales</taxon>
        <taxon>Pseudonocardiaceae</taxon>
        <taxon>Lentzea</taxon>
    </lineage>
</organism>
<dbReference type="AlphaFoldDB" id="A0A1B2HJ84"/>
<sequence>MVVVALTAAVLVLRSPAPEPEPERVERVTGSSSGWRQVTVSGGDARRTFVDGDLVFVGDGLLGSRRVERNQTTLSTVERDVELSASGHVASGPIAVTPAVFVLQDGTRCLEVVDPDELTERGRHCAGENAEISLLSAEDDGVQWRETVPGEKCAVWFRLSEGVVPQRLPVSESACRSAVLVRADGWELTADFPPYQTGAAHPGSLVARKDGREILLDHSAADVRECGEDVYWLSGTGLGTLVRWRPGTIRAEVTELVEPKWLRCVNGAVNAVGPTALWLPEER</sequence>
<evidence type="ECO:0000313" key="2">
    <source>
        <dbReference type="Proteomes" id="UP000093053"/>
    </source>
</evidence>
<dbReference type="KEGG" id="led:BBK82_18680"/>
<dbReference type="STRING" id="1586287.BBK82_18680"/>
<proteinExistence type="predicted"/>
<dbReference type="Proteomes" id="UP000093053">
    <property type="component" value="Chromosome"/>
</dbReference>
<evidence type="ECO:0000313" key="1">
    <source>
        <dbReference type="EMBL" id="ANZ37786.1"/>
    </source>
</evidence>
<protein>
    <submittedName>
        <fullName evidence="1">Uncharacterized protein</fullName>
    </submittedName>
</protein>
<reference evidence="1 2" key="1">
    <citation type="submission" date="2016-07" db="EMBL/GenBank/DDBJ databases">
        <title>Complete genome sequence of the Lentzea guizhouensis DHS C013.</title>
        <authorList>
            <person name="Cao C."/>
        </authorList>
    </citation>
    <scope>NUCLEOTIDE SEQUENCE [LARGE SCALE GENOMIC DNA]</scope>
    <source>
        <strain evidence="1 2">DHS C013</strain>
    </source>
</reference>
<accession>A0A1B2HJ84</accession>